<feature type="non-terminal residue" evidence="1">
    <location>
        <position position="1"/>
    </location>
</feature>
<gene>
    <name evidence="1" type="ORF">S01H1_25273</name>
</gene>
<reference evidence="1" key="1">
    <citation type="journal article" date="2014" name="Front. Microbiol.">
        <title>High frequency of phylogenetically diverse reductive dehalogenase-homologous genes in deep subseafloor sedimentary metagenomes.</title>
        <authorList>
            <person name="Kawai M."/>
            <person name="Futagami T."/>
            <person name="Toyoda A."/>
            <person name="Takaki Y."/>
            <person name="Nishi S."/>
            <person name="Hori S."/>
            <person name="Arai W."/>
            <person name="Tsubouchi T."/>
            <person name="Morono Y."/>
            <person name="Uchiyama I."/>
            <person name="Ito T."/>
            <person name="Fujiyama A."/>
            <person name="Inagaki F."/>
            <person name="Takami H."/>
        </authorList>
    </citation>
    <scope>NUCLEOTIDE SEQUENCE</scope>
    <source>
        <strain evidence="1">Expedition CK06-06</strain>
    </source>
</reference>
<protein>
    <submittedName>
        <fullName evidence="1">Uncharacterized protein</fullName>
    </submittedName>
</protein>
<accession>X0UIL8</accession>
<dbReference type="EMBL" id="BARS01015244">
    <property type="protein sequence ID" value="GAF88355.1"/>
    <property type="molecule type" value="Genomic_DNA"/>
</dbReference>
<proteinExistence type="predicted"/>
<organism evidence="1">
    <name type="scientific">marine sediment metagenome</name>
    <dbReference type="NCBI Taxonomy" id="412755"/>
    <lineage>
        <taxon>unclassified sequences</taxon>
        <taxon>metagenomes</taxon>
        <taxon>ecological metagenomes</taxon>
    </lineage>
</organism>
<name>X0UIL8_9ZZZZ</name>
<evidence type="ECO:0000313" key="1">
    <source>
        <dbReference type="EMBL" id="GAF88355.1"/>
    </source>
</evidence>
<sequence length="40" mass="4578">SYNDTIAARATALIQIVRIDQSISTVYAWEQKRYQSTKST</sequence>
<dbReference type="AlphaFoldDB" id="X0UIL8"/>
<comment type="caution">
    <text evidence="1">The sequence shown here is derived from an EMBL/GenBank/DDBJ whole genome shotgun (WGS) entry which is preliminary data.</text>
</comment>